<dbReference type="EMBL" id="BMMV01000004">
    <property type="protein sequence ID" value="GGJ84172.1"/>
    <property type="molecule type" value="Genomic_DNA"/>
</dbReference>
<name>A0ABQ2E0J8_9ACTN</name>
<gene>
    <name evidence="2" type="ORF">GCM10011583_14770</name>
</gene>
<sequence length="327" mass="35299">MPAATDRLDPALAHELERVVVETDGRSAVVDGHKLEANTPRHLSIYLRWALYEFLHSGRPADMYKNKDVERDAALEARLAEAMPFRNSLTSARVNDRRDGELLVTVDGTRVRVPVERVVPDAPYQGDDVVYLAMPAARPALSPGFFLTDGSRGRSVRKPTLRVYVSLESLAAAEAAWGLVLNCLEDRGVPYRLKVASSPHLVPRRDALVVYLGPEAWDTVADVAHCVVDLPGRGSEVSVFAERVAPGVSVAWQPFAERPGGQTGRSFGQHRATAVAEGLVGQVLGDRAGTREEAVAGALFDAGIDPSAPHRNLDSPRIGFSTAGSAR</sequence>
<dbReference type="Pfam" id="PF17914">
    <property type="entry name" value="HopA1"/>
    <property type="match status" value="1"/>
</dbReference>
<evidence type="ECO:0000313" key="2">
    <source>
        <dbReference type="EMBL" id="GGJ84172.1"/>
    </source>
</evidence>
<dbReference type="InterPro" id="IPR040871">
    <property type="entry name" value="HopA1"/>
</dbReference>
<feature type="region of interest" description="Disordered" evidence="1">
    <location>
        <begin position="306"/>
        <end position="327"/>
    </location>
</feature>
<comment type="caution">
    <text evidence="2">The sequence shown here is derived from an EMBL/GenBank/DDBJ whole genome shotgun (WGS) entry which is preliminary data.</text>
</comment>
<dbReference type="RefSeq" id="WP_189106511.1">
    <property type="nucleotide sequence ID" value="NZ_BMMV01000004.1"/>
</dbReference>
<evidence type="ECO:0000313" key="3">
    <source>
        <dbReference type="Proteomes" id="UP000660265"/>
    </source>
</evidence>
<organism evidence="2 3">
    <name type="scientific">Streptomyces camponoticapitis</name>
    <dbReference type="NCBI Taxonomy" id="1616125"/>
    <lineage>
        <taxon>Bacteria</taxon>
        <taxon>Bacillati</taxon>
        <taxon>Actinomycetota</taxon>
        <taxon>Actinomycetes</taxon>
        <taxon>Kitasatosporales</taxon>
        <taxon>Streptomycetaceae</taxon>
        <taxon>Streptomyces</taxon>
    </lineage>
</organism>
<evidence type="ECO:0000256" key="1">
    <source>
        <dbReference type="SAM" id="MobiDB-lite"/>
    </source>
</evidence>
<dbReference type="Proteomes" id="UP000660265">
    <property type="component" value="Unassembled WGS sequence"/>
</dbReference>
<keyword evidence="3" id="KW-1185">Reference proteome</keyword>
<proteinExistence type="predicted"/>
<reference evidence="3" key="1">
    <citation type="journal article" date="2019" name="Int. J. Syst. Evol. Microbiol.">
        <title>The Global Catalogue of Microorganisms (GCM) 10K type strain sequencing project: providing services to taxonomists for standard genome sequencing and annotation.</title>
        <authorList>
            <consortium name="The Broad Institute Genomics Platform"/>
            <consortium name="The Broad Institute Genome Sequencing Center for Infectious Disease"/>
            <person name="Wu L."/>
            <person name="Ma J."/>
        </authorList>
    </citation>
    <scope>NUCLEOTIDE SEQUENCE [LARGE SCALE GENOMIC DNA]</scope>
    <source>
        <strain evidence="3">CGMCC 4.7275</strain>
    </source>
</reference>
<accession>A0ABQ2E0J8</accession>
<protein>
    <submittedName>
        <fullName evidence="2">Uncharacterized protein</fullName>
    </submittedName>
</protein>